<dbReference type="Proteomes" id="UP001222027">
    <property type="component" value="Unassembled WGS sequence"/>
</dbReference>
<protein>
    <recommendedName>
        <fullName evidence="5">Transmembrane protein</fullName>
    </recommendedName>
</protein>
<evidence type="ECO:0000256" key="2">
    <source>
        <dbReference type="SAM" id="Phobius"/>
    </source>
</evidence>
<proteinExistence type="predicted"/>
<dbReference type="PANTHER" id="PTHR33429:SF7">
    <property type="entry name" value="OS02G0708000 PROTEIN"/>
    <property type="match status" value="1"/>
</dbReference>
<dbReference type="EMBL" id="JAQQAF010000006">
    <property type="protein sequence ID" value="KAJ8480019.1"/>
    <property type="molecule type" value="Genomic_DNA"/>
</dbReference>
<keyword evidence="2" id="KW-0472">Membrane</keyword>
<keyword evidence="2" id="KW-0812">Transmembrane</keyword>
<name>A0AAV8QIR7_ENSVE</name>
<feature type="transmembrane region" description="Helical" evidence="2">
    <location>
        <begin position="20"/>
        <end position="41"/>
    </location>
</feature>
<evidence type="ECO:0008006" key="5">
    <source>
        <dbReference type="Google" id="ProtNLM"/>
    </source>
</evidence>
<accession>A0AAV8QIR7</accession>
<evidence type="ECO:0000313" key="3">
    <source>
        <dbReference type="EMBL" id="KAJ8480019.1"/>
    </source>
</evidence>
<organism evidence="3 4">
    <name type="scientific">Ensete ventricosum</name>
    <name type="common">Abyssinian banana</name>
    <name type="synonym">Musa ensete</name>
    <dbReference type="NCBI Taxonomy" id="4639"/>
    <lineage>
        <taxon>Eukaryota</taxon>
        <taxon>Viridiplantae</taxon>
        <taxon>Streptophyta</taxon>
        <taxon>Embryophyta</taxon>
        <taxon>Tracheophyta</taxon>
        <taxon>Spermatophyta</taxon>
        <taxon>Magnoliopsida</taxon>
        <taxon>Liliopsida</taxon>
        <taxon>Zingiberales</taxon>
        <taxon>Musaceae</taxon>
        <taxon>Ensete</taxon>
    </lineage>
</organism>
<sequence length="104" mass="10710">MANLTQPISQTPSHYGSKGSFGPVFVVLGAIVVLAVAACVIGRLCTRRVSRGEAKQSHRSHSAKGDLENPIGFTDPTMATAGRKEGGGSAATTERARERSAGAS</sequence>
<keyword evidence="2" id="KW-1133">Transmembrane helix</keyword>
<dbReference type="AlphaFoldDB" id="A0AAV8QIR7"/>
<feature type="compositionally biased region" description="Basic and acidic residues" evidence="1">
    <location>
        <begin position="94"/>
        <end position="104"/>
    </location>
</feature>
<comment type="caution">
    <text evidence="3">The sequence shown here is derived from an EMBL/GenBank/DDBJ whole genome shotgun (WGS) entry which is preliminary data.</text>
</comment>
<keyword evidence="4" id="KW-1185">Reference proteome</keyword>
<reference evidence="3 4" key="1">
    <citation type="submission" date="2022-12" db="EMBL/GenBank/DDBJ databases">
        <title>Chromosome-scale assembly of the Ensete ventricosum genome.</title>
        <authorList>
            <person name="Dussert Y."/>
            <person name="Stocks J."/>
            <person name="Wendawek A."/>
            <person name="Woldeyes F."/>
            <person name="Nichols R.A."/>
            <person name="Borrell J.S."/>
        </authorList>
    </citation>
    <scope>NUCLEOTIDE SEQUENCE [LARGE SCALE GENOMIC DNA]</scope>
    <source>
        <strain evidence="4">cv. Maze</strain>
        <tissue evidence="3">Seeds</tissue>
    </source>
</reference>
<feature type="region of interest" description="Disordered" evidence="1">
    <location>
        <begin position="49"/>
        <end position="104"/>
    </location>
</feature>
<evidence type="ECO:0000313" key="4">
    <source>
        <dbReference type="Proteomes" id="UP001222027"/>
    </source>
</evidence>
<gene>
    <name evidence="3" type="ORF">OPV22_023746</name>
</gene>
<dbReference type="PANTHER" id="PTHR33429">
    <property type="entry name" value="OS02G0708000 PROTEIN-RELATED"/>
    <property type="match status" value="1"/>
</dbReference>
<evidence type="ECO:0000256" key="1">
    <source>
        <dbReference type="SAM" id="MobiDB-lite"/>
    </source>
</evidence>